<keyword evidence="1" id="KW-0472">Membrane</keyword>
<dbReference type="RefSeq" id="WP_187479459.1">
    <property type="nucleotide sequence ID" value="NZ_CP060697.1"/>
</dbReference>
<feature type="transmembrane region" description="Helical" evidence="1">
    <location>
        <begin position="153"/>
        <end position="172"/>
    </location>
</feature>
<sequence length="280" mass="30399">MWLVSRTDATPRANLKYLRALGRGLAGAILFSLPLLMTMEMWMLGFYLPPGMLFQFLLLNLAMLVGMSRVSGFEATGGWGDDVMDAFSAYAVAFIWSAVILWLLGIVKVGMPASELVGKIAIESVPASFGAMLGSKQLGRTSSEGDEKVRKTYSGQIFLMAAGALFFAFNVAPTEEMILISFRMTPWLSILLMLASLLLLHTLVYTIGLKGSERPDGPLNFWSVFFRFSVVGYAVAAIVCLYLLWTFGRVQDTGMAHVVGMVAVVAFPGAIGAAIARLII</sequence>
<dbReference type="NCBIfam" id="TIGR02587">
    <property type="entry name" value="TIGR02587 family membrane protein"/>
    <property type="match status" value="1"/>
</dbReference>
<evidence type="ECO:0000313" key="3">
    <source>
        <dbReference type="Proteomes" id="UP000515861"/>
    </source>
</evidence>
<feature type="transmembrane region" description="Helical" evidence="1">
    <location>
        <begin position="44"/>
        <end position="67"/>
    </location>
</feature>
<dbReference type="AlphaFoldDB" id="A0A7G9L1K5"/>
<keyword evidence="1" id="KW-0812">Transmembrane</keyword>
<gene>
    <name evidence="2" type="ORF">H8M03_10915</name>
</gene>
<dbReference type="Pfam" id="PF09622">
    <property type="entry name" value="DUF2391"/>
    <property type="match status" value="1"/>
</dbReference>
<keyword evidence="3" id="KW-1185">Reference proteome</keyword>
<dbReference type="KEGG" id="ssau:H8M03_10915"/>
<dbReference type="InterPro" id="IPR013416">
    <property type="entry name" value="CHP02587_IM"/>
</dbReference>
<feature type="transmembrane region" description="Helical" evidence="1">
    <location>
        <begin position="257"/>
        <end position="279"/>
    </location>
</feature>
<feature type="transmembrane region" description="Helical" evidence="1">
    <location>
        <begin position="184"/>
        <end position="204"/>
    </location>
</feature>
<feature type="transmembrane region" description="Helical" evidence="1">
    <location>
        <begin position="20"/>
        <end position="37"/>
    </location>
</feature>
<organism evidence="2 3">
    <name type="scientific">Sphingomonas sabuli</name>
    <dbReference type="NCBI Taxonomy" id="2764186"/>
    <lineage>
        <taxon>Bacteria</taxon>
        <taxon>Pseudomonadati</taxon>
        <taxon>Pseudomonadota</taxon>
        <taxon>Alphaproteobacteria</taxon>
        <taxon>Sphingomonadales</taxon>
        <taxon>Sphingomonadaceae</taxon>
        <taxon>Sphingomonas</taxon>
    </lineage>
</organism>
<accession>A0A7G9L1K5</accession>
<feature type="transmembrane region" description="Helical" evidence="1">
    <location>
        <begin position="224"/>
        <end position="245"/>
    </location>
</feature>
<evidence type="ECO:0000313" key="2">
    <source>
        <dbReference type="EMBL" id="QNM82504.1"/>
    </source>
</evidence>
<evidence type="ECO:0000256" key="1">
    <source>
        <dbReference type="SAM" id="Phobius"/>
    </source>
</evidence>
<feature type="transmembrane region" description="Helical" evidence="1">
    <location>
        <begin position="87"/>
        <end position="104"/>
    </location>
</feature>
<dbReference type="Proteomes" id="UP000515861">
    <property type="component" value="Chromosome"/>
</dbReference>
<keyword evidence="1" id="KW-1133">Transmembrane helix</keyword>
<dbReference type="InterPro" id="IPR024464">
    <property type="entry name" value="DUF2391"/>
</dbReference>
<proteinExistence type="predicted"/>
<name>A0A7G9L1K5_9SPHN</name>
<dbReference type="EMBL" id="CP060697">
    <property type="protein sequence ID" value="QNM82504.1"/>
    <property type="molecule type" value="Genomic_DNA"/>
</dbReference>
<reference evidence="2 3" key="1">
    <citation type="submission" date="2020-08" db="EMBL/GenBank/DDBJ databases">
        <title>Sphingomonas sp. sand1-3 16S ribosomal RNA gene Genome sequencing and assembly.</title>
        <authorList>
            <person name="Kang M."/>
        </authorList>
    </citation>
    <scope>NUCLEOTIDE SEQUENCE [LARGE SCALE GENOMIC DNA]</scope>
    <source>
        <strain evidence="3">sand1-3</strain>
    </source>
</reference>
<protein>
    <submittedName>
        <fullName evidence="2">TIGR02587 family membrane protein</fullName>
    </submittedName>
</protein>